<dbReference type="PANTHER" id="PTHR33751">
    <property type="entry name" value="CBB3-TYPE CYTOCHROME C OXIDASE SUBUNIT FIXP"/>
    <property type="match status" value="1"/>
</dbReference>
<evidence type="ECO:0000313" key="9">
    <source>
        <dbReference type="EMBL" id="EGU32074.1"/>
    </source>
</evidence>
<dbReference type="Pfam" id="PF00034">
    <property type="entry name" value="Cytochrom_C"/>
    <property type="match status" value="1"/>
</dbReference>
<dbReference type="SUPFAM" id="SSF46626">
    <property type="entry name" value="Cytochrome c"/>
    <property type="match status" value="1"/>
</dbReference>
<evidence type="ECO:0000259" key="8">
    <source>
        <dbReference type="PROSITE" id="PS51007"/>
    </source>
</evidence>
<evidence type="ECO:0000313" key="10">
    <source>
        <dbReference type="Proteomes" id="UP000004605"/>
    </source>
</evidence>
<feature type="domain" description="Cytochrome c" evidence="8">
    <location>
        <begin position="19"/>
        <end position="106"/>
    </location>
</feature>
<keyword evidence="3 6" id="KW-0479">Metal-binding</keyword>
<dbReference type="GO" id="GO:0046872">
    <property type="term" value="F:metal ion binding"/>
    <property type="evidence" value="ECO:0007669"/>
    <property type="project" value="UniProtKB-KW"/>
</dbReference>
<evidence type="ECO:0000256" key="2">
    <source>
        <dbReference type="ARBA" id="ARBA00022617"/>
    </source>
</evidence>
<evidence type="ECO:0000256" key="4">
    <source>
        <dbReference type="ARBA" id="ARBA00022982"/>
    </source>
</evidence>
<dbReference type="InterPro" id="IPR050597">
    <property type="entry name" value="Cytochrome_c_Oxidase_Subunit"/>
</dbReference>
<keyword evidence="7" id="KW-0732">Signal</keyword>
<evidence type="ECO:0000256" key="6">
    <source>
        <dbReference type="PROSITE-ProRule" id="PRU00433"/>
    </source>
</evidence>
<dbReference type="GO" id="GO:0009055">
    <property type="term" value="F:electron transfer activity"/>
    <property type="evidence" value="ECO:0007669"/>
    <property type="project" value="InterPro"/>
</dbReference>
<comment type="caution">
    <text evidence="9">The sequence shown here is derived from an EMBL/GenBank/DDBJ whole genome shotgun (WGS) entry which is preliminary data.</text>
</comment>
<sequence>MRLFAFLVIFLSGHAWAVTDIEQGKALYISPGKGGCATCHGQTGNEPIMAMYPKIGGQNELYLYNQMIDFKNKKRRNGLFIPMEVAMISYSDDEIRLIAKYLSTNGLSAGE</sequence>
<dbReference type="PROSITE" id="PS51007">
    <property type="entry name" value="CYTC"/>
    <property type="match status" value="1"/>
</dbReference>
<reference evidence="9 10" key="1">
    <citation type="journal article" date="2012" name="Int. J. Syst. Evol. Microbiol.">
        <title>Vibrio caribbeanicus sp. nov., isolated from the marine sponge Scleritoderma cyanea.</title>
        <authorList>
            <person name="Hoffmann M."/>
            <person name="Monday S.R."/>
            <person name="Allard M.W."/>
            <person name="Strain E.A."/>
            <person name="Whittaker P."/>
            <person name="Naum M."/>
            <person name="McCarthy P.J."/>
            <person name="Lopez J.V."/>
            <person name="Fischer M."/>
            <person name="Brown E.W."/>
        </authorList>
    </citation>
    <scope>NUCLEOTIDE SEQUENCE [LARGE SCALE GENOMIC DNA]</scope>
    <source>
        <strain evidence="9 10">ATCC 700023</strain>
    </source>
</reference>
<dbReference type="Gene3D" id="1.10.760.10">
    <property type="entry name" value="Cytochrome c-like domain"/>
    <property type="match status" value="1"/>
</dbReference>
<dbReference type="RefSeq" id="WP_006714269.1">
    <property type="nucleotide sequence ID" value="NZ_AFWF01000282.1"/>
</dbReference>
<dbReference type="InterPro" id="IPR036909">
    <property type="entry name" value="Cyt_c-like_dom_sf"/>
</dbReference>
<organism evidence="9 10">
    <name type="scientific">Vibrio ichthyoenteri ATCC 700023</name>
    <dbReference type="NCBI Taxonomy" id="870968"/>
    <lineage>
        <taxon>Bacteria</taxon>
        <taxon>Pseudomonadati</taxon>
        <taxon>Pseudomonadota</taxon>
        <taxon>Gammaproteobacteria</taxon>
        <taxon>Vibrionales</taxon>
        <taxon>Vibrionaceae</taxon>
        <taxon>Vibrio</taxon>
    </lineage>
</organism>
<accession>F9S708</accession>
<gene>
    <name evidence="9" type="ORF">VII00023_05407</name>
</gene>
<protein>
    <submittedName>
        <fullName evidence="9">Cytochrome c4</fullName>
    </submittedName>
</protein>
<keyword evidence="1" id="KW-0813">Transport</keyword>
<keyword evidence="2 6" id="KW-0349">Heme</keyword>
<evidence type="ECO:0000256" key="7">
    <source>
        <dbReference type="SAM" id="SignalP"/>
    </source>
</evidence>
<keyword evidence="4" id="KW-0249">Electron transport</keyword>
<dbReference type="EMBL" id="AFWF01000282">
    <property type="protein sequence ID" value="EGU32074.1"/>
    <property type="molecule type" value="Genomic_DNA"/>
</dbReference>
<keyword evidence="5 6" id="KW-0408">Iron</keyword>
<dbReference type="AlphaFoldDB" id="F9S708"/>
<dbReference type="OrthoDB" id="9796421at2"/>
<proteinExistence type="predicted"/>
<dbReference type="PANTHER" id="PTHR33751:SF9">
    <property type="entry name" value="CYTOCHROME C4"/>
    <property type="match status" value="1"/>
</dbReference>
<evidence type="ECO:0000256" key="1">
    <source>
        <dbReference type="ARBA" id="ARBA00022448"/>
    </source>
</evidence>
<feature type="signal peptide" evidence="7">
    <location>
        <begin position="1"/>
        <end position="17"/>
    </location>
</feature>
<evidence type="ECO:0000256" key="3">
    <source>
        <dbReference type="ARBA" id="ARBA00022723"/>
    </source>
</evidence>
<dbReference type="Proteomes" id="UP000004605">
    <property type="component" value="Unassembled WGS sequence"/>
</dbReference>
<dbReference type="GO" id="GO:0020037">
    <property type="term" value="F:heme binding"/>
    <property type="evidence" value="ECO:0007669"/>
    <property type="project" value="InterPro"/>
</dbReference>
<evidence type="ECO:0000256" key="5">
    <source>
        <dbReference type="ARBA" id="ARBA00023004"/>
    </source>
</evidence>
<dbReference type="InterPro" id="IPR009056">
    <property type="entry name" value="Cyt_c-like_dom"/>
</dbReference>
<name>F9S708_9VIBR</name>
<feature type="chain" id="PRO_5003393667" evidence="7">
    <location>
        <begin position="18"/>
        <end position="111"/>
    </location>
</feature>
<keyword evidence="10" id="KW-1185">Reference proteome</keyword>